<sequence>MKFSIVAAALSLPCAMAMPSESGQGRSLLTRATPKLNQYATLDDCQNDRNILYHAAPVAFRCYELDGKTGAFFYNTGPYLESFVSGSPGCNPNSPIVEYISGSGCRNKGASTSVQMS</sequence>
<organism evidence="2 3">
    <name type="scientific">Dothidotthia symphoricarpi CBS 119687</name>
    <dbReference type="NCBI Taxonomy" id="1392245"/>
    <lineage>
        <taxon>Eukaryota</taxon>
        <taxon>Fungi</taxon>
        <taxon>Dikarya</taxon>
        <taxon>Ascomycota</taxon>
        <taxon>Pezizomycotina</taxon>
        <taxon>Dothideomycetes</taxon>
        <taxon>Pleosporomycetidae</taxon>
        <taxon>Pleosporales</taxon>
        <taxon>Dothidotthiaceae</taxon>
        <taxon>Dothidotthia</taxon>
    </lineage>
</organism>
<name>A0A6A6A0G8_9PLEO</name>
<proteinExistence type="predicted"/>
<evidence type="ECO:0000313" key="3">
    <source>
        <dbReference type="Proteomes" id="UP000799771"/>
    </source>
</evidence>
<keyword evidence="3" id="KW-1185">Reference proteome</keyword>
<dbReference type="AlphaFoldDB" id="A0A6A6A0G8"/>
<feature type="chain" id="PRO_5025599908" evidence="1">
    <location>
        <begin position="18"/>
        <end position="117"/>
    </location>
</feature>
<evidence type="ECO:0000313" key="2">
    <source>
        <dbReference type="EMBL" id="KAF2124457.1"/>
    </source>
</evidence>
<dbReference type="GeneID" id="54409563"/>
<keyword evidence="1" id="KW-0732">Signal</keyword>
<dbReference type="RefSeq" id="XP_033518850.1">
    <property type="nucleotide sequence ID" value="XM_033669131.1"/>
</dbReference>
<protein>
    <submittedName>
        <fullName evidence="2">Uncharacterized protein</fullName>
    </submittedName>
</protein>
<feature type="signal peptide" evidence="1">
    <location>
        <begin position="1"/>
        <end position="17"/>
    </location>
</feature>
<accession>A0A6A6A0G8</accession>
<dbReference type="Proteomes" id="UP000799771">
    <property type="component" value="Unassembled WGS sequence"/>
</dbReference>
<reference evidence="2" key="1">
    <citation type="journal article" date="2020" name="Stud. Mycol.">
        <title>101 Dothideomycetes genomes: a test case for predicting lifestyles and emergence of pathogens.</title>
        <authorList>
            <person name="Haridas S."/>
            <person name="Albert R."/>
            <person name="Binder M."/>
            <person name="Bloem J."/>
            <person name="Labutti K."/>
            <person name="Salamov A."/>
            <person name="Andreopoulos B."/>
            <person name="Baker S."/>
            <person name="Barry K."/>
            <person name="Bills G."/>
            <person name="Bluhm B."/>
            <person name="Cannon C."/>
            <person name="Castanera R."/>
            <person name="Culley D."/>
            <person name="Daum C."/>
            <person name="Ezra D."/>
            <person name="Gonzalez J."/>
            <person name="Henrissat B."/>
            <person name="Kuo A."/>
            <person name="Liang C."/>
            <person name="Lipzen A."/>
            <person name="Lutzoni F."/>
            <person name="Magnuson J."/>
            <person name="Mondo S."/>
            <person name="Nolan M."/>
            <person name="Ohm R."/>
            <person name="Pangilinan J."/>
            <person name="Park H.-J."/>
            <person name="Ramirez L."/>
            <person name="Alfaro M."/>
            <person name="Sun H."/>
            <person name="Tritt A."/>
            <person name="Yoshinaga Y."/>
            <person name="Zwiers L.-H."/>
            <person name="Turgeon B."/>
            <person name="Goodwin S."/>
            <person name="Spatafora J."/>
            <person name="Crous P."/>
            <person name="Grigoriev I."/>
        </authorList>
    </citation>
    <scope>NUCLEOTIDE SEQUENCE</scope>
    <source>
        <strain evidence="2">CBS 119687</strain>
    </source>
</reference>
<dbReference type="EMBL" id="ML977519">
    <property type="protein sequence ID" value="KAF2124457.1"/>
    <property type="molecule type" value="Genomic_DNA"/>
</dbReference>
<dbReference type="OrthoDB" id="3712072at2759"/>
<evidence type="ECO:0000256" key="1">
    <source>
        <dbReference type="SAM" id="SignalP"/>
    </source>
</evidence>
<gene>
    <name evidence="2" type="ORF">P153DRAFT_370881</name>
</gene>